<evidence type="ECO:0000256" key="2">
    <source>
        <dbReference type="ARBA" id="ARBA00007362"/>
    </source>
</evidence>
<feature type="transmembrane region" description="Helical" evidence="13">
    <location>
        <begin position="203"/>
        <end position="224"/>
    </location>
</feature>
<feature type="transmembrane region" description="Helical" evidence="13">
    <location>
        <begin position="142"/>
        <end position="158"/>
    </location>
</feature>
<evidence type="ECO:0000256" key="10">
    <source>
        <dbReference type="ARBA" id="ARBA00022989"/>
    </source>
</evidence>
<keyword evidence="6" id="KW-0808">Transferase</keyword>
<dbReference type="GO" id="GO:0009231">
    <property type="term" value="P:riboflavin biosynthetic process"/>
    <property type="evidence" value="ECO:0007669"/>
    <property type="project" value="InterPro"/>
</dbReference>
<organism evidence="15 16">
    <name type="scientific">Candidatus Magasanikbacteria bacterium RIFOXYD2_FULL_41_14</name>
    <dbReference type="NCBI Taxonomy" id="1798709"/>
    <lineage>
        <taxon>Bacteria</taxon>
        <taxon>Candidatus Magasanikiibacteriota</taxon>
    </lineage>
</organism>
<protein>
    <recommendedName>
        <fullName evidence="3">riboflavin kinase</fullName>
        <ecNumber evidence="3">2.7.1.26</ecNumber>
    </recommendedName>
</protein>
<evidence type="ECO:0000256" key="3">
    <source>
        <dbReference type="ARBA" id="ARBA00012105"/>
    </source>
</evidence>
<gene>
    <name evidence="15" type="ORF">A2538_05200</name>
</gene>
<proteinExistence type="inferred from homology"/>
<name>A0A1F6PCA1_9BACT</name>
<feature type="domain" description="Riboflavin kinase" evidence="14">
    <location>
        <begin position="309"/>
        <end position="428"/>
    </location>
</feature>
<evidence type="ECO:0000259" key="14">
    <source>
        <dbReference type="SMART" id="SM00904"/>
    </source>
</evidence>
<feature type="transmembrane region" description="Helical" evidence="13">
    <location>
        <begin position="236"/>
        <end position="256"/>
    </location>
</feature>
<evidence type="ECO:0000256" key="6">
    <source>
        <dbReference type="ARBA" id="ARBA00022679"/>
    </source>
</evidence>
<dbReference type="SUPFAM" id="SSF103481">
    <property type="entry name" value="Multidrug resistance efflux transporter EmrE"/>
    <property type="match status" value="2"/>
</dbReference>
<feature type="transmembrane region" description="Helical" evidence="13">
    <location>
        <begin position="49"/>
        <end position="70"/>
    </location>
</feature>
<dbReference type="Proteomes" id="UP000178254">
    <property type="component" value="Unassembled WGS sequence"/>
</dbReference>
<comment type="similarity">
    <text evidence="2">Belongs to the EamA transporter family.</text>
</comment>
<dbReference type="SUPFAM" id="SSF82114">
    <property type="entry name" value="Riboflavin kinase-like"/>
    <property type="match status" value="1"/>
</dbReference>
<accession>A0A1F6PCA1</accession>
<dbReference type="EC" id="2.7.1.26" evidence="3"/>
<evidence type="ECO:0000256" key="11">
    <source>
        <dbReference type="ARBA" id="ARBA00023136"/>
    </source>
</evidence>
<evidence type="ECO:0000256" key="7">
    <source>
        <dbReference type="ARBA" id="ARBA00022692"/>
    </source>
</evidence>
<evidence type="ECO:0000256" key="1">
    <source>
        <dbReference type="ARBA" id="ARBA00004141"/>
    </source>
</evidence>
<keyword evidence="11 13" id="KW-0472">Membrane</keyword>
<feature type="transmembrane region" description="Helical" evidence="13">
    <location>
        <begin position="288"/>
        <end position="305"/>
    </location>
</feature>
<dbReference type="PANTHER" id="PTHR32322">
    <property type="entry name" value="INNER MEMBRANE TRANSPORTER"/>
    <property type="match status" value="1"/>
</dbReference>
<evidence type="ECO:0000256" key="8">
    <source>
        <dbReference type="ARBA" id="ARBA00022741"/>
    </source>
</evidence>
<comment type="caution">
    <text evidence="15">The sequence shown here is derived from an EMBL/GenBank/DDBJ whole genome shotgun (WGS) entry which is preliminary data.</text>
</comment>
<dbReference type="Gene3D" id="2.40.30.30">
    <property type="entry name" value="Riboflavin kinase-like"/>
    <property type="match status" value="1"/>
</dbReference>
<feature type="transmembrane region" description="Helical" evidence="13">
    <location>
        <begin position="82"/>
        <end position="100"/>
    </location>
</feature>
<comment type="subcellular location">
    <subcellularLocation>
        <location evidence="1">Membrane</location>
        <topology evidence="1">Multi-pass membrane protein</topology>
    </subcellularLocation>
</comment>
<keyword evidence="8" id="KW-0547">Nucleotide-binding</keyword>
<dbReference type="InterPro" id="IPR023465">
    <property type="entry name" value="Riboflavin_kinase_dom_sf"/>
</dbReference>
<sequence length="428" mass="47074">MLNWKQFSFNYKHMKNKFFLGSLAIVVAALLWSLDGTFLRPGLFSLPSPLLVFLEHLLGFVVLAPFLFIYRTQLKEINKKSWAAIFWVALFGGALGTTFFTKALFATGFVDISVVILLQKFQPIFAIILAAIFLRERFPREFYAYAGLAVVAGYFVTFKDPLTVSGVWGAPAQAALFSLLAAFAWGSSTVFGKYSLKNLNHGLLAALRFGLTVLIMVFPALYFYGAGISAVAGKQWWTLIAIVFSSGAVAMFLYYWGLKKVPASVSTLCELAWPVSAIIFDYFLNGNILSATQIIGAFILVFAAYRATALNQPITFTGKVLPGQGKGEEVGAKTANLDVALAEKLPPGLYDCVVTTEVGGIYSGLLYYGYNSLSQKNCLEVHLLNFSGDLKGQEITVTTKRFLRLPKKFNSLDGLKSKVEEDLKKANN</sequence>
<keyword evidence="9" id="KW-0067">ATP-binding</keyword>
<dbReference type="GO" id="GO:0008531">
    <property type="term" value="F:riboflavin kinase activity"/>
    <property type="evidence" value="ECO:0007669"/>
    <property type="project" value="UniProtKB-EC"/>
</dbReference>
<dbReference type="AlphaFoldDB" id="A0A1F6PCA1"/>
<keyword evidence="10 13" id="KW-1133">Transmembrane helix</keyword>
<comment type="catalytic activity">
    <reaction evidence="12">
        <text>riboflavin + ATP = FMN + ADP + H(+)</text>
        <dbReference type="Rhea" id="RHEA:14357"/>
        <dbReference type="ChEBI" id="CHEBI:15378"/>
        <dbReference type="ChEBI" id="CHEBI:30616"/>
        <dbReference type="ChEBI" id="CHEBI:57986"/>
        <dbReference type="ChEBI" id="CHEBI:58210"/>
        <dbReference type="ChEBI" id="CHEBI:456216"/>
        <dbReference type="EC" id="2.7.1.26"/>
    </reaction>
</comment>
<dbReference type="Pfam" id="PF01687">
    <property type="entry name" value="Flavokinase"/>
    <property type="match status" value="1"/>
</dbReference>
<dbReference type="PANTHER" id="PTHR32322:SF2">
    <property type="entry name" value="EAMA DOMAIN-CONTAINING PROTEIN"/>
    <property type="match status" value="1"/>
</dbReference>
<dbReference type="GO" id="GO:0016020">
    <property type="term" value="C:membrane"/>
    <property type="evidence" value="ECO:0007669"/>
    <property type="project" value="UniProtKB-SubCell"/>
</dbReference>
<dbReference type="GO" id="GO:0005524">
    <property type="term" value="F:ATP binding"/>
    <property type="evidence" value="ECO:0007669"/>
    <property type="project" value="UniProtKB-KW"/>
</dbReference>
<evidence type="ECO:0000256" key="12">
    <source>
        <dbReference type="ARBA" id="ARBA00047880"/>
    </source>
</evidence>
<keyword evidence="5" id="KW-0288">FMN</keyword>
<evidence type="ECO:0000256" key="9">
    <source>
        <dbReference type="ARBA" id="ARBA00022840"/>
    </source>
</evidence>
<keyword evidence="4" id="KW-0285">Flavoprotein</keyword>
<feature type="transmembrane region" description="Helical" evidence="13">
    <location>
        <begin position="112"/>
        <end position="135"/>
    </location>
</feature>
<dbReference type="EMBL" id="MFRE01000027">
    <property type="protein sequence ID" value="OGH93593.1"/>
    <property type="molecule type" value="Genomic_DNA"/>
</dbReference>
<dbReference type="InterPro" id="IPR015865">
    <property type="entry name" value="Riboflavin_kinase_bac/euk"/>
</dbReference>
<evidence type="ECO:0000256" key="13">
    <source>
        <dbReference type="SAM" id="Phobius"/>
    </source>
</evidence>
<evidence type="ECO:0000313" key="15">
    <source>
        <dbReference type="EMBL" id="OGH93593.1"/>
    </source>
</evidence>
<feature type="transmembrane region" description="Helical" evidence="13">
    <location>
        <begin position="170"/>
        <end position="191"/>
    </location>
</feature>
<dbReference type="InterPro" id="IPR037185">
    <property type="entry name" value="EmrE-like"/>
</dbReference>
<dbReference type="Pfam" id="PF00892">
    <property type="entry name" value="EamA"/>
    <property type="match status" value="2"/>
</dbReference>
<keyword evidence="7 13" id="KW-0812">Transmembrane</keyword>
<dbReference type="SMART" id="SM00904">
    <property type="entry name" value="Flavokinase"/>
    <property type="match status" value="1"/>
</dbReference>
<evidence type="ECO:0000256" key="5">
    <source>
        <dbReference type="ARBA" id="ARBA00022643"/>
    </source>
</evidence>
<dbReference type="InterPro" id="IPR050638">
    <property type="entry name" value="AA-Vitamin_Transporters"/>
</dbReference>
<dbReference type="STRING" id="1798709.A2538_05200"/>
<evidence type="ECO:0000256" key="4">
    <source>
        <dbReference type="ARBA" id="ARBA00022630"/>
    </source>
</evidence>
<dbReference type="InterPro" id="IPR000620">
    <property type="entry name" value="EamA_dom"/>
</dbReference>
<reference evidence="15 16" key="1">
    <citation type="journal article" date="2016" name="Nat. Commun.">
        <title>Thousands of microbial genomes shed light on interconnected biogeochemical processes in an aquifer system.</title>
        <authorList>
            <person name="Anantharaman K."/>
            <person name="Brown C.T."/>
            <person name="Hug L.A."/>
            <person name="Sharon I."/>
            <person name="Castelle C.J."/>
            <person name="Probst A.J."/>
            <person name="Thomas B.C."/>
            <person name="Singh A."/>
            <person name="Wilkins M.J."/>
            <person name="Karaoz U."/>
            <person name="Brodie E.L."/>
            <person name="Williams K.H."/>
            <person name="Hubbard S.S."/>
            <person name="Banfield J.F."/>
        </authorList>
    </citation>
    <scope>NUCLEOTIDE SEQUENCE [LARGE SCALE GENOMIC DNA]</scope>
</reference>
<evidence type="ECO:0000313" key="16">
    <source>
        <dbReference type="Proteomes" id="UP000178254"/>
    </source>
</evidence>